<dbReference type="AlphaFoldDB" id="A0A3B0UHN0"/>
<evidence type="ECO:0000256" key="1">
    <source>
        <dbReference type="ARBA" id="ARBA00004196"/>
    </source>
</evidence>
<accession>A0A3B0UHN0</accession>
<dbReference type="GO" id="GO:0030313">
    <property type="term" value="C:cell envelope"/>
    <property type="evidence" value="ECO:0007669"/>
    <property type="project" value="UniProtKB-SubCell"/>
</dbReference>
<feature type="non-terminal residue" evidence="6">
    <location>
        <position position="1"/>
    </location>
</feature>
<dbReference type="InterPro" id="IPR050465">
    <property type="entry name" value="UPF0194_transport"/>
</dbReference>
<proteinExistence type="predicted"/>
<reference evidence="6" key="1">
    <citation type="submission" date="2018-06" db="EMBL/GenBank/DDBJ databases">
        <authorList>
            <person name="Zhirakovskaya E."/>
        </authorList>
    </citation>
    <scope>NUCLEOTIDE SEQUENCE</scope>
</reference>
<dbReference type="InterPro" id="IPR058637">
    <property type="entry name" value="YknX-like_C"/>
</dbReference>
<dbReference type="Pfam" id="PF26002">
    <property type="entry name" value="Beta-barrel_AprE"/>
    <property type="match status" value="1"/>
</dbReference>
<dbReference type="Gene3D" id="2.40.420.20">
    <property type="match status" value="1"/>
</dbReference>
<feature type="domain" description="AprE-like beta-barrel" evidence="5">
    <location>
        <begin position="54"/>
        <end position="148"/>
    </location>
</feature>
<dbReference type="Pfam" id="PF25989">
    <property type="entry name" value="YknX_C"/>
    <property type="match status" value="1"/>
</dbReference>
<evidence type="ECO:0000259" key="5">
    <source>
        <dbReference type="Pfam" id="PF26002"/>
    </source>
</evidence>
<feature type="region of interest" description="Disordered" evidence="3">
    <location>
        <begin position="167"/>
        <end position="187"/>
    </location>
</feature>
<dbReference type="PANTHER" id="PTHR32347">
    <property type="entry name" value="EFFLUX SYSTEM COMPONENT YKNX-RELATED"/>
    <property type="match status" value="1"/>
</dbReference>
<dbReference type="SUPFAM" id="SSF111369">
    <property type="entry name" value="HlyD-like secretion proteins"/>
    <property type="match status" value="1"/>
</dbReference>
<feature type="compositionally biased region" description="Basic and acidic residues" evidence="3">
    <location>
        <begin position="167"/>
        <end position="182"/>
    </location>
</feature>
<dbReference type="PANTHER" id="PTHR32347:SF27">
    <property type="entry name" value="RND EFFLUX PUMP MEMBRANE FUSION PROTEIN BARREL-SANDWICH DOMAIN-CONTAINING PROTEIN"/>
    <property type="match status" value="1"/>
</dbReference>
<dbReference type="EMBL" id="UOET01000167">
    <property type="protein sequence ID" value="VAW27863.1"/>
    <property type="molecule type" value="Genomic_DNA"/>
</dbReference>
<name>A0A3B0UHN0_9ZZZZ</name>
<keyword evidence="2" id="KW-0175">Coiled coil</keyword>
<dbReference type="InterPro" id="IPR058982">
    <property type="entry name" value="Beta-barrel_AprE"/>
</dbReference>
<dbReference type="Gene3D" id="2.40.30.170">
    <property type="match status" value="1"/>
</dbReference>
<dbReference type="Gene3D" id="2.40.50.100">
    <property type="match status" value="1"/>
</dbReference>
<gene>
    <name evidence="6" type="ORF">MNBD_BACTEROID07-195</name>
</gene>
<comment type="subcellular location">
    <subcellularLocation>
        <location evidence="1">Cell envelope</location>
    </subcellularLocation>
</comment>
<evidence type="ECO:0000313" key="6">
    <source>
        <dbReference type="EMBL" id="VAW27863.1"/>
    </source>
</evidence>
<feature type="domain" description="YknX-like C-terminal permuted SH3-like" evidence="4">
    <location>
        <begin position="189"/>
        <end position="251"/>
    </location>
</feature>
<sequence>KLSEAEENLNRTAIYAPNSGTVAKLSVQVGERVTGASQFSAGTEIMRIANLNVLEVNVEVNENDIVQVAMNDTALIEVDAYLNRKFKGIVTEIATSANTTGVSADQVTNFDVKIRMLKSSYADLIRPKNLIPSPFRPGMSATVEIQTKRADNVLTVPIQAVTTRADSTGRMKSALEKREEKKTKKSTQLQKKTKEYVFLYKKGIAKLQRVKTGIQDNMYIEIKKGVKEGQEVITAPYRLVSKTLKNGDKVKKVNKKELFTVKKK</sequence>
<organism evidence="6">
    <name type="scientific">hydrothermal vent metagenome</name>
    <dbReference type="NCBI Taxonomy" id="652676"/>
    <lineage>
        <taxon>unclassified sequences</taxon>
        <taxon>metagenomes</taxon>
        <taxon>ecological metagenomes</taxon>
    </lineage>
</organism>
<evidence type="ECO:0000256" key="2">
    <source>
        <dbReference type="ARBA" id="ARBA00023054"/>
    </source>
</evidence>
<protein>
    <submittedName>
        <fullName evidence="6">ABC transporter, RND-adapter-like protein</fullName>
    </submittedName>
</protein>
<evidence type="ECO:0000256" key="3">
    <source>
        <dbReference type="SAM" id="MobiDB-lite"/>
    </source>
</evidence>
<evidence type="ECO:0000259" key="4">
    <source>
        <dbReference type="Pfam" id="PF25989"/>
    </source>
</evidence>